<dbReference type="Gene3D" id="1.10.287.90">
    <property type="match status" value="1"/>
</dbReference>
<feature type="transmembrane region" description="Helical" evidence="10">
    <location>
        <begin position="21"/>
        <end position="42"/>
    </location>
</feature>
<dbReference type="GO" id="GO:0016682">
    <property type="term" value="F:oxidoreductase activity, acting on diphenols and related substances as donors, oxygen as acceptor"/>
    <property type="evidence" value="ECO:0007669"/>
    <property type="project" value="InterPro"/>
</dbReference>
<keyword evidence="5 10" id="KW-0812">Transmembrane</keyword>
<feature type="transmembrane region" description="Helical" evidence="10">
    <location>
        <begin position="102"/>
        <end position="124"/>
    </location>
</feature>
<dbReference type="AlphaFoldDB" id="A0AAN4URZ0"/>
<name>A0AAN4URZ0_9RHOB</name>
<dbReference type="InterPro" id="IPR008972">
    <property type="entry name" value="Cupredoxin"/>
</dbReference>
<evidence type="ECO:0000256" key="10">
    <source>
        <dbReference type="SAM" id="Phobius"/>
    </source>
</evidence>
<dbReference type="PROSITE" id="PS50857">
    <property type="entry name" value="COX2_CUA"/>
    <property type="match status" value="1"/>
</dbReference>
<keyword evidence="3 9" id="KW-0813">Transport</keyword>
<keyword evidence="9" id="KW-0560">Oxidoreductase</keyword>
<evidence type="ECO:0000256" key="6">
    <source>
        <dbReference type="ARBA" id="ARBA00022982"/>
    </source>
</evidence>
<dbReference type="InterPro" id="IPR034227">
    <property type="entry name" value="CuRO_UO_II"/>
</dbReference>
<comment type="similarity">
    <text evidence="2 9">Belongs to the cytochrome c oxidase subunit 2 family.</text>
</comment>
<reference evidence="12" key="1">
    <citation type="journal article" date="2014" name="Int. J. Syst. Evol. Microbiol.">
        <title>Complete genome sequence of Corynebacterium casei LMG S-19264T (=DSM 44701T), isolated from a smear-ripened cheese.</title>
        <authorList>
            <consortium name="US DOE Joint Genome Institute (JGI-PGF)"/>
            <person name="Walter F."/>
            <person name="Albersmeier A."/>
            <person name="Kalinowski J."/>
            <person name="Ruckert C."/>
        </authorList>
    </citation>
    <scope>NUCLEOTIDE SEQUENCE</scope>
    <source>
        <strain evidence="12">CGMCC 1.10859</strain>
    </source>
</reference>
<evidence type="ECO:0000256" key="9">
    <source>
        <dbReference type="PIRNR" id="PIRNR000292"/>
    </source>
</evidence>
<feature type="transmembrane region" description="Helical" evidence="10">
    <location>
        <begin position="62"/>
        <end position="82"/>
    </location>
</feature>
<proteinExistence type="inferred from homology"/>
<evidence type="ECO:0000313" key="12">
    <source>
        <dbReference type="EMBL" id="GHE02547.1"/>
    </source>
</evidence>
<comment type="subcellular location">
    <subcellularLocation>
        <location evidence="1">Cell membrane</location>
        <topology evidence="1">Multi-pass membrane protein</topology>
    </subcellularLocation>
</comment>
<dbReference type="Pfam" id="PF00116">
    <property type="entry name" value="COX2"/>
    <property type="match status" value="1"/>
</dbReference>
<evidence type="ECO:0000256" key="7">
    <source>
        <dbReference type="ARBA" id="ARBA00022989"/>
    </source>
</evidence>
<comment type="caution">
    <text evidence="12">The sequence shown here is derived from an EMBL/GenBank/DDBJ whole genome shotgun (WGS) entry which is preliminary data.</text>
</comment>
<keyword evidence="7 10" id="KW-1133">Transmembrane helix</keyword>
<dbReference type="InterPro" id="IPR045187">
    <property type="entry name" value="CcO_II"/>
</dbReference>
<evidence type="ECO:0000256" key="1">
    <source>
        <dbReference type="ARBA" id="ARBA00004651"/>
    </source>
</evidence>
<dbReference type="RefSeq" id="WP_143037530.1">
    <property type="nucleotide sequence ID" value="NZ_BNAB01000009.1"/>
</dbReference>
<dbReference type="EMBL" id="BNAB01000009">
    <property type="protein sequence ID" value="GHE02547.1"/>
    <property type="molecule type" value="Genomic_DNA"/>
</dbReference>
<keyword evidence="8 9" id="KW-0472">Membrane</keyword>
<dbReference type="EMBL" id="FNOB01000013">
    <property type="protein sequence ID" value="SDX28135.1"/>
    <property type="molecule type" value="Genomic_DNA"/>
</dbReference>
<evidence type="ECO:0000259" key="11">
    <source>
        <dbReference type="PROSITE" id="PS50857"/>
    </source>
</evidence>
<dbReference type="Proteomes" id="UP000199541">
    <property type="component" value="Unassembled WGS sequence"/>
</dbReference>
<dbReference type="SUPFAM" id="SSF81464">
    <property type="entry name" value="Cytochrome c oxidase subunit II-like, transmembrane region"/>
    <property type="match status" value="1"/>
</dbReference>
<sequence length="332" mass="37575">MRLGQERTPWLPPTARRIVRRVGVPALLVAPMLLSGCVVHDMGFANPQGPVAANQWGHFWQVTWISMIVVLPVIVGVPWLAWHYRYSNKKATYKPHWDFDHLLEWAMWLVPAAIVLALSTLLWIDTHKLDPYRPIVSEKAPLRVQVVGLDWKWLFIYPDYHVATVGELVFPQDRPVSMQLTSDTVMQSFTIPALVGQIYTMPAMVTKLHILADKTGSFDGMNTQYNGEGFHDQHFVAKAVSPDDFKAWMRKVQADGVALNPMAYKRLAVSSTPEQVHATFGNNAMPKGATWFNNVAPGFFMNIVNRYMKPVPQHEQPGSVRYNAQMGKAKTE</sequence>
<reference evidence="13 14" key="2">
    <citation type="submission" date="2016-10" db="EMBL/GenBank/DDBJ databases">
        <authorList>
            <person name="Varghese N."/>
            <person name="Submissions S."/>
        </authorList>
    </citation>
    <scope>NUCLEOTIDE SEQUENCE [LARGE SCALE GENOMIC DNA]</scope>
    <source>
        <strain evidence="13 14">DSM 24802</strain>
    </source>
</reference>
<dbReference type="GO" id="GO:0005507">
    <property type="term" value="F:copper ion binding"/>
    <property type="evidence" value="ECO:0007669"/>
    <property type="project" value="InterPro"/>
</dbReference>
<organism evidence="12 15">
    <name type="scientific">Allgaiera indica</name>
    <dbReference type="NCBI Taxonomy" id="765699"/>
    <lineage>
        <taxon>Bacteria</taxon>
        <taxon>Pseudomonadati</taxon>
        <taxon>Pseudomonadota</taxon>
        <taxon>Alphaproteobacteria</taxon>
        <taxon>Rhodobacterales</taxon>
        <taxon>Paracoccaceae</taxon>
        <taxon>Allgaiera</taxon>
    </lineage>
</organism>
<dbReference type="GO" id="GO:0005886">
    <property type="term" value="C:plasma membrane"/>
    <property type="evidence" value="ECO:0007669"/>
    <property type="project" value="UniProtKB-SubCell"/>
</dbReference>
<dbReference type="InterPro" id="IPR036257">
    <property type="entry name" value="Cyt_c_oxidase_su2_TM_sf"/>
</dbReference>
<dbReference type="PANTHER" id="PTHR22888">
    <property type="entry name" value="CYTOCHROME C OXIDASE, SUBUNIT II"/>
    <property type="match status" value="1"/>
</dbReference>
<keyword evidence="9" id="KW-0679">Respiratory chain</keyword>
<dbReference type="PIRSF" id="PIRSF000292">
    <property type="entry name" value="Ubi_od_II"/>
    <property type="match status" value="1"/>
</dbReference>
<keyword evidence="6 9" id="KW-0249">Electron transport</keyword>
<evidence type="ECO:0000313" key="14">
    <source>
        <dbReference type="Proteomes" id="UP000199541"/>
    </source>
</evidence>
<evidence type="ECO:0000256" key="5">
    <source>
        <dbReference type="ARBA" id="ARBA00022692"/>
    </source>
</evidence>
<dbReference type="PANTHER" id="PTHR22888:SF18">
    <property type="entry name" value="CYTOCHROME BO(3) UBIQUINOL OXIDASE SUBUNIT 2"/>
    <property type="match status" value="1"/>
</dbReference>
<dbReference type="InterPro" id="IPR002429">
    <property type="entry name" value="CcO_II-like_C"/>
</dbReference>
<evidence type="ECO:0000256" key="8">
    <source>
        <dbReference type="ARBA" id="ARBA00023136"/>
    </source>
</evidence>
<dbReference type="CDD" id="cd04212">
    <property type="entry name" value="CuRO_UO_II"/>
    <property type="match status" value="1"/>
</dbReference>
<accession>A0AAN4URZ0</accession>
<feature type="domain" description="Cytochrome oxidase subunit II copper A binding" evidence="11">
    <location>
        <begin position="139"/>
        <end position="251"/>
    </location>
</feature>
<dbReference type="Proteomes" id="UP000634647">
    <property type="component" value="Unassembled WGS sequence"/>
</dbReference>
<keyword evidence="14" id="KW-1185">Reference proteome</keyword>
<evidence type="ECO:0000313" key="15">
    <source>
        <dbReference type="Proteomes" id="UP000634647"/>
    </source>
</evidence>
<protein>
    <recommendedName>
        <fullName evidence="9">Ubiquinol oxidase subunit 2</fullName>
    </recommendedName>
</protein>
<evidence type="ECO:0000256" key="2">
    <source>
        <dbReference type="ARBA" id="ARBA00007866"/>
    </source>
</evidence>
<dbReference type="GO" id="GO:0004129">
    <property type="term" value="F:cytochrome-c oxidase activity"/>
    <property type="evidence" value="ECO:0007669"/>
    <property type="project" value="UniProtKB-UniRule"/>
</dbReference>
<reference evidence="12" key="3">
    <citation type="submission" date="2023-06" db="EMBL/GenBank/DDBJ databases">
        <authorList>
            <person name="Sun Q."/>
            <person name="Zhou Y."/>
        </authorList>
    </citation>
    <scope>NUCLEOTIDE SEQUENCE</scope>
    <source>
        <strain evidence="12">CGMCC 1.10859</strain>
    </source>
</reference>
<dbReference type="GO" id="GO:0042773">
    <property type="term" value="P:ATP synthesis coupled electron transport"/>
    <property type="evidence" value="ECO:0007669"/>
    <property type="project" value="TreeGrafter"/>
</dbReference>
<evidence type="ECO:0000256" key="3">
    <source>
        <dbReference type="ARBA" id="ARBA00022448"/>
    </source>
</evidence>
<dbReference type="InterPro" id="IPR006333">
    <property type="entry name" value="Cyt_o_ubiquinol_oxidase_su2"/>
</dbReference>
<evidence type="ECO:0000313" key="13">
    <source>
        <dbReference type="EMBL" id="SDX28135.1"/>
    </source>
</evidence>
<dbReference type="SUPFAM" id="SSF49503">
    <property type="entry name" value="Cupredoxins"/>
    <property type="match status" value="1"/>
</dbReference>
<evidence type="ECO:0000256" key="4">
    <source>
        <dbReference type="ARBA" id="ARBA00022475"/>
    </source>
</evidence>
<gene>
    <name evidence="12" type="primary">cyoA</name>
    <name evidence="12" type="ORF">GCM10008024_22450</name>
    <name evidence="13" type="ORF">SAMN05444006_11314</name>
</gene>
<keyword evidence="4 9" id="KW-1003">Cell membrane</keyword>
<dbReference type="Gene3D" id="2.60.40.420">
    <property type="entry name" value="Cupredoxins - blue copper proteins"/>
    <property type="match status" value="1"/>
</dbReference>